<evidence type="ECO:0000313" key="1">
    <source>
        <dbReference type="EMBL" id="RUT05068.1"/>
    </source>
</evidence>
<dbReference type="SUPFAM" id="SSF46785">
    <property type="entry name" value="Winged helix' DNA-binding domain"/>
    <property type="match status" value="1"/>
</dbReference>
<reference evidence="1" key="2">
    <citation type="journal article" date="2019" name="Genome Biol. Evol.">
        <title>Day and night: Metabolic profiles and evolutionary relationships of six axenic non-marine cyanobacteria.</title>
        <authorList>
            <person name="Will S.E."/>
            <person name="Henke P."/>
            <person name="Boedeker C."/>
            <person name="Huang S."/>
            <person name="Brinkmann H."/>
            <person name="Rohde M."/>
            <person name="Jarek M."/>
            <person name="Friedl T."/>
            <person name="Seufert S."/>
            <person name="Schumacher M."/>
            <person name="Overmann J."/>
            <person name="Neumann-Schaal M."/>
            <person name="Petersen J."/>
        </authorList>
    </citation>
    <scope>NUCLEOTIDE SEQUENCE [LARGE SCALE GENOMIC DNA]</scope>
    <source>
        <strain evidence="1">PCC 7102</strain>
    </source>
</reference>
<organism evidence="1 2">
    <name type="scientific">Dulcicalothrix desertica PCC 7102</name>
    <dbReference type="NCBI Taxonomy" id="232991"/>
    <lineage>
        <taxon>Bacteria</taxon>
        <taxon>Bacillati</taxon>
        <taxon>Cyanobacteriota</taxon>
        <taxon>Cyanophyceae</taxon>
        <taxon>Nostocales</taxon>
        <taxon>Calotrichaceae</taxon>
        <taxon>Dulcicalothrix</taxon>
    </lineage>
</organism>
<protein>
    <submittedName>
        <fullName evidence="1">Uncharacterized protein</fullName>
    </submittedName>
</protein>
<comment type="caution">
    <text evidence="1">The sequence shown here is derived from an EMBL/GenBank/DDBJ whole genome shotgun (WGS) entry which is preliminary data.</text>
</comment>
<dbReference type="OrthoDB" id="9814400at2"/>
<dbReference type="RefSeq" id="WP_127082325.1">
    <property type="nucleotide sequence ID" value="NZ_RSCL01000009.1"/>
</dbReference>
<gene>
    <name evidence="1" type="ORF">DSM106972_038890</name>
</gene>
<proteinExistence type="predicted"/>
<name>A0A3S1AND5_9CYAN</name>
<sequence length="736" mass="84059">MHSEAVGKPDVPKREVAIIKFLRENPEGSTASNIHQEVSKRLGDTISRPAYYKLLDRLVATGKIEQSEAGGTRRYFLLPQLHATNRLTLDDVYEMLPFVESSETMARAIEAQRYFFEHRETVIREAAQALLEEPAANLFFLWIQHLIQMLEADLKSYRHFEKSGTCVGQAVFVDNSLERRLQSQCDTLRDLLYRQLSIPRNIVDIPEWNGGLYGLKQEAKVNYNWDDFKRILERRVFGVGEKRTVLGLITVTSEALATAKQEHVISGSDGSFHAGTLGIRTAKGYVEDESFVVTFNNGVAYIRSSERINQQRGQKKFIHSAPITRQTLDDPAYKGMVLAPFMFPTLTDSEYEHMAKAATDVVQWRVDDEVFNGKARDVITGEQIVTPRIHIRDGTITPQERYFSHYYRMDPYGDIVREGIGRSRSILERIRSTPIENSRAKPQIYAGSVKSTQNRLFCRLLNWYIVLGSKLTRGQAIAPNWDISQGVYISDTDAMTSLFASMPLPPNPKQSSWASCAVLREFPSLTNFFDTKLSQGNGWFELLLAHRKKELEEYEKYRGNLPYHAIISEEELANDSYLYLLENADYVSFYIGHTSGNPAPKIPRYEFLCSLRQHTSLDGDSQPALNFVQSTVQQLVTGLFTCEFQLDRDHNYMSNLNIVKIIPSVVYQAHEFAKTLGKKLESDFKSIVVAKLAQRRNQTIDERDVDINPINVTRYLQRFNVARQALPPSSDENKTR</sequence>
<accession>A0A3S1AND5</accession>
<evidence type="ECO:0000313" key="2">
    <source>
        <dbReference type="Proteomes" id="UP000271624"/>
    </source>
</evidence>
<dbReference type="EMBL" id="RSCL01000009">
    <property type="protein sequence ID" value="RUT05068.1"/>
    <property type="molecule type" value="Genomic_DNA"/>
</dbReference>
<dbReference type="AlphaFoldDB" id="A0A3S1AND5"/>
<reference evidence="1" key="1">
    <citation type="submission" date="2018-12" db="EMBL/GenBank/DDBJ databases">
        <authorList>
            <person name="Will S."/>
            <person name="Neumann-Schaal M."/>
            <person name="Henke P."/>
        </authorList>
    </citation>
    <scope>NUCLEOTIDE SEQUENCE</scope>
    <source>
        <strain evidence="1">PCC 7102</strain>
    </source>
</reference>
<keyword evidence="2" id="KW-1185">Reference proteome</keyword>
<dbReference type="Proteomes" id="UP000271624">
    <property type="component" value="Unassembled WGS sequence"/>
</dbReference>
<dbReference type="InterPro" id="IPR036390">
    <property type="entry name" value="WH_DNA-bd_sf"/>
</dbReference>